<dbReference type="PANTHER" id="PTHR34501">
    <property type="entry name" value="PROTEIN YDDL-RELATED"/>
    <property type="match status" value="1"/>
</dbReference>
<dbReference type="InterPro" id="IPR023614">
    <property type="entry name" value="Porin_dom_sf"/>
</dbReference>
<dbReference type="InterPro" id="IPR050298">
    <property type="entry name" value="Gram-neg_bact_OMP"/>
</dbReference>
<feature type="domain" description="Porin" evidence="11">
    <location>
        <begin position="2"/>
        <end position="304"/>
    </location>
</feature>
<dbReference type="PRINTS" id="PR00182">
    <property type="entry name" value="ECOLNEIPORIN"/>
</dbReference>
<evidence type="ECO:0000313" key="12">
    <source>
        <dbReference type="EMBL" id="GAA0497199.1"/>
    </source>
</evidence>
<evidence type="ECO:0000256" key="10">
    <source>
        <dbReference type="ARBA" id="ARBA00023237"/>
    </source>
</evidence>
<dbReference type="Pfam" id="PF13609">
    <property type="entry name" value="Porin_4"/>
    <property type="match status" value="1"/>
</dbReference>
<dbReference type="Gene3D" id="2.40.160.10">
    <property type="entry name" value="Porin"/>
    <property type="match status" value="1"/>
</dbReference>
<keyword evidence="5" id="KW-0812">Transmembrane</keyword>
<comment type="caution">
    <text evidence="12">The sequence shown here is derived from an EMBL/GenBank/DDBJ whole genome shotgun (WGS) entry which is preliminary data.</text>
</comment>
<accession>A0ABN1BGB2</accession>
<keyword evidence="13" id="KW-1185">Reference proteome</keyword>
<evidence type="ECO:0000256" key="9">
    <source>
        <dbReference type="ARBA" id="ARBA00023136"/>
    </source>
</evidence>
<evidence type="ECO:0000256" key="3">
    <source>
        <dbReference type="ARBA" id="ARBA00022448"/>
    </source>
</evidence>
<keyword evidence="10" id="KW-0998">Cell outer membrane</keyword>
<keyword evidence="8" id="KW-0626">Porin</keyword>
<evidence type="ECO:0000256" key="5">
    <source>
        <dbReference type="ARBA" id="ARBA00022692"/>
    </source>
</evidence>
<dbReference type="PRINTS" id="PR00184">
    <property type="entry name" value="NEISSPPORIN"/>
</dbReference>
<keyword evidence="6" id="KW-0732">Signal</keyword>
<evidence type="ECO:0000259" key="11">
    <source>
        <dbReference type="Pfam" id="PF13609"/>
    </source>
</evidence>
<comment type="subunit">
    <text evidence="2">Homotrimer.</text>
</comment>
<dbReference type="InterPro" id="IPR001702">
    <property type="entry name" value="Porin_Gram-ve"/>
</dbReference>
<keyword evidence="4" id="KW-1134">Transmembrane beta strand</keyword>
<evidence type="ECO:0000256" key="8">
    <source>
        <dbReference type="ARBA" id="ARBA00023114"/>
    </source>
</evidence>
<evidence type="ECO:0000256" key="1">
    <source>
        <dbReference type="ARBA" id="ARBA00004571"/>
    </source>
</evidence>
<dbReference type="InterPro" id="IPR002299">
    <property type="entry name" value="Porin_Neis"/>
</dbReference>
<evidence type="ECO:0000256" key="6">
    <source>
        <dbReference type="ARBA" id="ARBA00022729"/>
    </source>
</evidence>
<evidence type="ECO:0000256" key="2">
    <source>
        <dbReference type="ARBA" id="ARBA00011233"/>
    </source>
</evidence>
<evidence type="ECO:0000256" key="7">
    <source>
        <dbReference type="ARBA" id="ARBA00023065"/>
    </source>
</evidence>
<dbReference type="PANTHER" id="PTHR34501:SF9">
    <property type="entry name" value="MAJOR OUTER MEMBRANE PROTEIN P.IA"/>
    <property type="match status" value="1"/>
</dbReference>
<keyword evidence="3" id="KW-0813">Transport</keyword>
<gene>
    <name evidence="12" type="ORF">GCM10009097_11730</name>
</gene>
<name>A0ABN1BGB2_9BURK</name>
<evidence type="ECO:0000256" key="4">
    <source>
        <dbReference type="ARBA" id="ARBA00022452"/>
    </source>
</evidence>
<dbReference type="SUPFAM" id="SSF56935">
    <property type="entry name" value="Porins"/>
    <property type="match status" value="1"/>
</dbReference>
<dbReference type="EMBL" id="BAAAEN010000003">
    <property type="protein sequence ID" value="GAA0497199.1"/>
    <property type="molecule type" value="Genomic_DNA"/>
</dbReference>
<dbReference type="CDD" id="cd00342">
    <property type="entry name" value="gram_neg_porins"/>
    <property type="match status" value="1"/>
</dbReference>
<sequence length="336" mass="36931">MAVACAGAHAQSGVTLSGFVDLNIEHLRASGAGGNRTGVSSGGLNNSRFNISGFEELGNGNRAMFTIEPMFSADTGAQSAQFRQSFVGLKGNWGTLTLGRQFTPSFWIAGYADPSYAAAFSMVNNMQFFYSSYRVDNAVNYTSPSFGGFTVRAMYGAGAEDGTRSGRFLSASLEYRNGPLYLGAVSQLQRTRDIFQSSQIRTARDNFVSMVYRVGNLEPTISFHNYSGYYAYPPYVAFDSQGWDVQAGVRWKINDRHRIFASLVHRHDDHNQAISNATGGVLGYIYSLSRRTDLYGTVAHVQHRNKTPVPYPVTWQAYPEGGQNPTGFQLGIRHAF</sequence>
<evidence type="ECO:0000313" key="13">
    <source>
        <dbReference type="Proteomes" id="UP001501706"/>
    </source>
</evidence>
<reference evidence="12 13" key="1">
    <citation type="journal article" date="2019" name="Int. J. Syst. Evol. Microbiol.">
        <title>The Global Catalogue of Microorganisms (GCM) 10K type strain sequencing project: providing services to taxonomists for standard genome sequencing and annotation.</title>
        <authorList>
            <consortium name="The Broad Institute Genomics Platform"/>
            <consortium name="The Broad Institute Genome Sequencing Center for Infectious Disease"/>
            <person name="Wu L."/>
            <person name="Ma J."/>
        </authorList>
    </citation>
    <scope>NUCLEOTIDE SEQUENCE [LARGE SCALE GENOMIC DNA]</scope>
    <source>
        <strain evidence="12 13">JCM 14330</strain>
    </source>
</reference>
<keyword evidence="7" id="KW-0406">Ion transport</keyword>
<comment type="subcellular location">
    <subcellularLocation>
        <location evidence="1">Cell outer membrane</location>
        <topology evidence="1">Multi-pass membrane protein</topology>
    </subcellularLocation>
</comment>
<organism evidence="12 13">
    <name type="scientific">Pigmentiphaga daeguensis</name>
    <dbReference type="NCBI Taxonomy" id="414049"/>
    <lineage>
        <taxon>Bacteria</taxon>
        <taxon>Pseudomonadati</taxon>
        <taxon>Pseudomonadota</taxon>
        <taxon>Betaproteobacteria</taxon>
        <taxon>Burkholderiales</taxon>
        <taxon>Alcaligenaceae</taxon>
        <taxon>Pigmentiphaga</taxon>
    </lineage>
</organism>
<keyword evidence="9" id="KW-0472">Membrane</keyword>
<proteinExistence type="predicted"/>
<dbReference type="Proteomes" id="UP001501706">
    <property type="component" value="Unassembled WGS sequence"/>
</dbReference>
<protein>
    <recommendedName>
        <fullName evidence="11">Porin domain-containing protein</fullName>
    </recommendedName>
</protein>
<dbReference type="InterPro" id="IPR033900">
    <property type="entry name" value="Gram_neg_porin_domain"/>
</dbReference>